<dbReference type="GO" id="GO:0003924">
    <property type="term" value="F:GTPase activity"/>
    <property type="evidence" value="ECO:0007669"/>
    <property type="project" value="InterPro"/>
</dbReference>
<dbReference type="Gene3D" id="3.40.50.300">
    <property type="entry name" value="P-loop containing nucleotide triphosphate hydrolases"/>
    <property type="match status" value="1"/>
</dbReference>
<dbReference type="EC" id="3.6.5.4" evidence="8"/>
<dbReference type="AlphaFoldDB" id="A0A3B1E7V7"/>
<dbReference type="PANTHER" id="PTHR11564:SF5">
    <property type="entry name" value="SIGNAL RECOGNITION PARTICLE SUBUNIT SRP54"/>
    <property type="match status" value="1"/>
</dbReference>
<dbReference type="NCBIfam" id="TIGR00959">
    <property type="entry name" value="ffh"/>
    <property type="match status" value="1"/>
</dbReference>
<dbReference type="SUPFAM" id="SSF47446">
    <property type="entry name" value="Signal peptide-binding domain"/>
    <property type="match status" value="1"/>
</dbReference>
<dbReference type="InterPro" id="IPR000897">
    <property type="entry name" value="SRP54_GTPase_dom"/>
</dbReference>
<dbReference type="Gene3D" id="1.10.260.30">
    <property type="entry name" value="Signal recognition particle, SRP54 subunit, M-domain"/>
    <property type="match status" value="1"/>
</dbReference>
<feature type="region of interest" description="Disordered" evidence="10">
    <location>
        <begin position="479"/>
        <end position="505"/>
    </location>
</feature>
<organism evidence="12">
    <name type="scientific">hydrothermal vent metagenome</name>
    <dbReference type="NCBI Taxonomy" id="652676"/>
    <lineage>
        <taxon>unclassified sequences</taxon>
        <taxon>metagenomes</taxon>
        <taxon>ecological metagenomes</taxon>
    </lineage>
</organism>
<dbReference type="EMBL" id="UOGK01000343">
    <property type="protein sequence ID" value="VAX40157.1"/>
    <property type="molecule type" value="Genomic_DNA"/>
</dbReference>
<dbReference type="InterPro" id="IPR004780">
    <property type="entry name" value="SRP"/>
</dbReference>
<reference evidence="12" key="1">
    <citation type="submission" date="2018-06" db="EMBL/GenBank/DDBJ databases">
        <authorList>
            <person name="Zhirakovskaya E."/>
        </authorList>
    </citation>
    <scope>NUCLEOTIDE SEQUENCE</scope>
</reference>
<dbReference type="InterPro" id="IPR013822">
    <property type="entry name" value="Signal_recog_particl_SRP54_hlx"/>
</dbReference>
<feature type="coiled-coil region" evidence="9">
    <location>
        <begin position="334"/>
        <end position="361"/>
    </location>
</feature>
<dbReference type="InterPro" id="IPR004125">
    <property type="entry name" value="Signal_recog_particle_SRP54_M"/>
</dbReference>
<name>A0A3B1E7V7_9ZZZZ</name>
<dbReference type="GO" id="GO:0008312">
    <property type="term" value="F:7S RNA binding"/>
    <property type="evidence" value="ECO:0007669"/>
    <property type="project" value="InterPro"/>
</dbReference>
<protein>
    <recommendedName>
        <fullName evidence="8">signal-recognition-particle GTPase</fullName>
        <ecNumber evidence="8">3.6.5.4</ecNumber>
    </recommendedName>
</protein>
<accession>A0A3B1E7V7</accession>
<evidence type="ECO:0000256" key="5">
    <source>
        <dbReference type="ARBA" id="ARBA00023134"/>
    </source>
</evidence>
<sequence length="505" mass="54454">MFGKLSDGFGNAFRKLSGKGAISEKNITEAMEDVRTALLEADVHYEVVREFCEQVTADALGTEVLKSLEPGEQMVGIVHRRLVEFLGGEPDDEGRATAPPPEILKMSPGPTIVMMSGLQGSGKTTTCGKLAAYLKKRGRSVMLCAADLQRPAAVEQLEIVAQRVEAEAPGGAQVHFYGEPDKCAEYGKAVGVAVQVCRNALKEARKKNIDVLILDTAGRLHVNDELMGELQQVNRALTPHHIFLVVDAMTGQDAVNSAKAFHDRLEIDGVILTKFDSDTRGGAALSVKKVTGAPIKFIGIGEKWDALEEFHAERMAGRVLGMGDVVSLAEKAAEEVSEEEAQELEAKMAKGEMTMEDFVKQLRALRRMGPLKQVLGMLPGVGSALSDAHIDDKQLDRVEAMIGSMTNKERQSPGIITLSRRKRIARGCGSTQEEVGQLVKQFEGINKLTKTMANMSAKEKVAAVKGMGGGMDGLIPGMQGMPGLRSKGSTKGGRGKGFKSRKKRR</sequence>
<dbReference type="GO" id="GO:0005786">
    <property type="term" value="C:signal recognition particle, endoplasmic reticulum targeting"/>
    <property type="evidence" value="ECO:0007669"/>
    <property type="project" value="UniProtKB-KW"/>
</dbReference>
<dbReference type="SMART" id="SM00962">
    <property type="entry name" value="SRP54"/>
    <property type="match status" value="1"/>
</dbReference>
<feature type="compositionally biased region" description="Basic residues" evidence="10">
    <location>
        <begin position="493"/>
        <end position="505"/>
    </location>
</feature>
<proteinExistence type="inferred from homology"/>
<keyword evidence="2" id="KW-0547">Nucleotide-binding</keyword>
<keyword evidence="3" id="KW-0378">Hydrolase</keyword>
<dbReference type="CDD" id="cd18539">
    <property type="entry name" value="SRP_G"/>
    <property type="match status" value="1"/>
</dbReference>
<evidence type="ECO:0000313" key="12">
    <source>
        <dbReference type="EMBL" id="VAX40157.1"/>
    </source>
</evidence>
<dbReference type="Gene3D" id="1.20.120.140">
    <property type="entry name" value="Signal recognition particle SRP54, nucleotide-binding domain"/>
    <property type="match status" value="1"/>
</dbReference>
<dbReference type="SMART" id="SM00382">
    <property type="entry name" value="AAA"/>
    <property type="match status" value="1"/>
</dbReference>
<evidence type="ECO:0000256" key="2">
    <source>
        <dbReference type="ARBA" id="ARBA00022741"/>
    </source>
</evidence>
<dbReference type="InterPro" id="IPR022941">
    <property type="entry name" value="SRP54"/>
</dbReference>
<evidence type="ECO:0000256" key="8">
    <source>
        <dbReference type="ARBA" id="ARBA00035672"/>
    </source>
</evidence>
<dbReference type="PROSITE" id="PS00300">
    <property type="entry name" value="SRP54"/>
    <property type="match status" value="1"/>
</dbReference>
<feature type="domain" description="SRP54-type proteins GTP-binding" evidence="11">
    <location>
        <begin position="294"/>
        <end position="307"/>
    </location>
</feature>
<comment type="similarity">
    <text evidence="1">Belongs to the GTP-binding SRP family. SRP54 subfamily.</text>
</comment>
<evidence type="ECO:0000256" key="10">
    <source>
        <dbReference type="SAM" id="MobiDB-lite"/>
    </source>
</evidence>
<keyword evidence="9" id="KW-0175">Coiled coil</keyword>
<dbReference type="Pfam" id="PF00448">
    <property type="entry name" value="SRP54"/>
    <property type="match status" value="1"/>
</dbReference>
<dbReference type="Pfam" id="PF02881">
    <property type="entry name" value="SRP54_N"/>
    <property type="match status" value="1"/>
</dbReference>
<dbReference type="PANTHER" id="PTHR11564">
    <property type="entry name" value="SIGNAL RECOGNITION PARTICLE 54K PROTEIN SRP54"/>
    <property type="match status" value="1"/>
</dbReference>
<dbReference type="InterPro" id="IPR027417">
    <property type="entry name" value="P-loop_NTPase"/>
</dbReference>
<keyword evidence="5" id="KW-0342">GTP-binding</keyword>
<keyword evidence="6" id="KW-0733">Signal recognition particle</keyword>
<dbReference type="SUPFAM" id="SSF52540">
    <property type="entry name" value="P-loop containing nucleoside triphosphate hydrolases"/>
    <property type="match status" value="1"/>
</dbReference>
<evidence type="ECO:0000256" key="4">
    <source>
        <dbReference type="ARBA" id="ARBA00022884"/>
    </source>
</evidence>
<dbReference type="InterPro" id="IPR036891">
    <property type="entry name" value="Signal_recog_part_SRP54_M_sf"/>
</dbReference>
<evidence type="ECO:0000256" key="6">
    <source>
        <dbReference type="ARBA" id="ARBA00023135"/>
    </source>
</evidence>
<feature type="compositionally biased region" description="Low complexity" evidence="10">
    <location>
        <begin position="479"/>
        <end position="489"/>
    </location>
</feature>
<evidence type="ECO:0000256" key="7">
    <source>
        <dbReference type="ARBA" id="ARBA00023274"/>
    </source>
</evidence>
<evidence type="ECO:0000256" key="3">
    <source>
        <dbReference type="ARBA" id="ARBA00022801"/>
    </source>
</evidence>
<dbReference type="InterPro" id="IPR003593">
    <property type="entry name" value="AAA+_ATPase"/>
</dbReference>
<dbReference type="GO" id="GO:0006614">
    <property type="term" value="P:SRP-dependent cotranslational protein targeting to membrane"/>
    <property type="evidence" value="ECO:0007669"/>
    <property type="project" value="InterPro"/>
</dbReference>
<evidence type="ECO:0000256" key="9">
    <source>
        <dbReference type="SAM" id="Coils"/>
    </source>
</evidence>
<evidence type="ECO:0000256" key="1">
    <source>
        <dbReference type="ARBA" id="ARBA00005450"/>
    </source>
</evidence>
<dbReference type="GO" id="GO:0005525">
    <property type="term" value="F:GTP binding"/>
    <property type="evidence" value="ECO:0007669"/>
    <property type="project" value="UniProtKB-KW"/>
</dbReference>
<gene>
    <name evidence="12" type="ORF">MNBD_PLANCTO03-592</name>
</gene>
<evidence type="ECO:0000259" key="11">
    <source>
        <dbReference type="PROSITE" id="PS00300"/>
    </source>
</evidence>
<keyword evidence="7" id="KW-0687">Ribonucleoprotein</keyword>
<dbReference type="Pfam" id="PF02978">
    <property type="entry name" value="SRP_SPB"/>
    <property type="match status" value="1"/>
</dbReference>
<dbReference type="InterPro" id="IPR042101">
    <property type="entry name" value="SRP54_N_sf"/>
</dbReference>
<dbReference type="HAMAP" id="MF_00306">
    <property type="entry name" value="SRP54"/>
    <property type="match status" value="1"/>
</dbReference>
<keyword evidence="4" id="KW-0694">RNA-binding</keyword>
<dbReference type="SMART" id="SM00963">
    <property type="entry name" value="SRP54_N"/>
    <property type="match status" value="1"/>
</dbReference>